<dbReference type="CDD" id="cd17536">
    <property type="entry name" value="REC_YesN-like"/>
    <property type="match status" value="1"/>
</dbReference>
<dbReference type="PANTHER" id="PTHR43280">
    <property type="entry name" value="ARAC-FAMILY TRANSCRIPTIONAL REGULATOR"/>
    <property type="match status" value="1"/>
</dbReference>
<comment type="function">
    <text evidence="5">May play the central regulatory role in sporulation. It may be an element of the effector pathway responsible for the activation of sporulation genes in response to nutritional stress. Spo0A may act in concert with spo0H (a sigma factor) to control the expression of some genes that are critical to the sporulation process.</text>
</comment>
<keyword evidence="3" id="KW-0238">DNA-binding</keyword>
<organism evidence="9 10">
    <name type="scientific">Dysosmobacter welbionis</name>
    <dbReference type="NCBI Taxonomy" id="2093857"/>
    <lineage>
        <taxon>Bacteria</taxon>
        <taxon>Bacillati</taxon>
        <taxon>Bacillota</taxon>
        <taxon>Clostridia</taxon>
        <taxon>Eubacteriales</taxon>
        <taxon>Oscillospiraceae</taxon>
        <taxon>Dysosmobacter</taxon>
    </lineage>
</organism>
<keyword evidence="2" id="KW-0805">Transcription regulation</keyword>
<dbReference type="Pfam" id="PF12833">
    <property type="entry name" value="HTH_18"/>
    <property type="match status" value="1"/>
</dbReference>
<gene>
    <name evidence="9" type="ORF">EIO64_11400</name>
</gene>
<dbReference type="RefSeq" id="WP_158629783.1">
    <property type="nucleotide sequence ID" value="NZ_CAUWCU010000018.1"/>
</dbReference>
<dbReference type="KEGG" id="obj:EIO64_11400"/>
<evidence type="ECO:0000313" key="10">
    <source>
        <dbReference type="Proteomes" id="UP000298642"/>
    </source>
</evidence>
<name>A0A856I0W8_9FIRM</name>
<dbReference type="InterPro" id="IPR018062">
    <property type="entry name" value="HTH_AraC-typ_CS"/>
</dbReference>
<keyword evidence="6" id="KW-0597">Phosphoprotein</keyword>
<dbReference type="InterPro" id="IPR020449">
    <property type="entry name" value="Tscrpt_reg_AraC-type_HTH"/>
</dbReference>
<dbReference type="Gene3D" id="1.10.10.60">
    <property type="entry name" value="Homeodomain-like"/>
    <property type="match status" value="2"/>
</dbReference>
<evidence type="ECO:0000256" key="6">
    <source>
        <dbReference type="PROSITE-ProRule" id="PRU00169"/>
    </source>
</evidence>
<dbReference type="PROSITE" id="PS01124">
    <property type="entry name" value="HTH_ARAC_FAMILY_2"/>
    <property type="match status" value="1"/>
</dbReference>
<dbReference type="PROSITE" id="PS00041">
    <property type="entry name" value="HTH_ARAC_FAMILY_1"/>
    <property type="match status" value="1"/>
</dbReference>
<proteinExistence type="predicted"/>
<sequence>MISLFLVEDERIARESIRDNVPWQEHDILFLGDAPDGEVALPQLLEKRPDILLTDIKMPFMDGLELARIVRKELPDTRIIILSGHNEFEYARKAITLGVNDYLLKPVSSRDILEAVDRSKAQILECRARRIERQSHSITQRELFFSNLYSGILMGPAQMLQRAAQLGISLAAGAYQIILTELDGVIPDREALRDKLYAAPMAYGSGFDGERATFLLLAEDAAGLPPKLREFSAWLEALAGQEGLSVHLLPGKQAARLSDLPKAYHLLTIQKKQRESADSKTLSHSTSFQRDTLLDFLRTGKPSALPSFWAHYRPTIESGYSSFVYRCYLYTELFFVVHEFCQENRIPLPESLRQEDLLEKRILLTNSVDDFLTLACQLCEEVMEVRPGGSRHTPSAEQARAYIDRHYMDPELSLSSVANAVSVSPNHLSTLFKSKIGVGFSEYLTEVRIRQAKRLLITSDLRVSEVGERVGYQNMEYFSMLFKKNTGQTPSQYRRSHTL</sequence>
<feature type="domain" description="Response regulatory" evidence="8">
    <location>
        <begin position="3"/>
        <end position="120"/>
    </location>
</feature>
<protein>
    <recommendedName>
        <fullName evidence="1">Stage 0 sporulation protein A homolog</fullName>
    </recommendedName>
</protein>
<evidence type="ECO:0000259" key="7">
    <source>
        <dbReference type="PROSITE" id="PS01124"/>
    </source>
</evidence>
<dbReference type="Pfam" id="PF00072">
    <property type="entry name" value="Response_reg"/>
    <property type="match status" value="1"/>
</dbReference>
<dbReference type="EMBL" id="CP034413">
    <property type="protein sequence ID" value="QCI59749.2"/>
    <property type="molecule type" value="Genomic_DNA"/>
</dbReference>
<dbReference type="PANTHER" id="PTHR43280:SF28">
    <property type="entry name" value="HTH-TYPE TRANSCRIPTIONAL ACTIVATOR RHAS"/>
    <property type="match status" value="1"/>
</dbReference>
<dbReference type="AlphaFoldDB" id="A0A856I0W8"/>
<dbReference type="GO" id="GO:0003700">
    <property type="term" value="F:DNA-binding transcription factor activity"/>
    <property type="evidence" value="ECO:0007669"/>
    <property type="project" value="InterPro"/>
</dbReference>
<dbReference type="InterPro" id="IPR001789">
    <property type="entry name" value="Sig_transdc_resp-reg_receiver"/>
</dbReference>
<evidence type="ECO:0000256" key="5">
    <source>
        <dbReference type="ARBA" id="ARBA00024867"/>
    </source>
</evidence>
<dbReference type="GO" id="GO:0000160">
    <property type="term" value="P:phosphorelay signal transduction system"/>
    <property type="evidence" value="ECO:0007669"/>
    <property type="project" value="InterPro"/>
</dbReference>
<evidence type="ECO:0000256" key="1">
    <source>
        <dbReference type="ARBA" id="ARBA00018672"/>
    </source>
</evidence>
<keyword evidence="4" id="KW-0804">Transcription</keyword>
<dbReference type="SMART" id="SM00342">
    <property type="entry name" value="HTH_ARAC"/>
    <property type="match status" value="1"/>
</dbReference>
<dbReference type="Proteomes" id="UP000298642">
    <property type="component" value="Chromosome"/>
</dbReference>
<keyword evidence="10" id="KW-1185">Reference proteome</keyword>
<feature type="modified residue" description="4-aspartylphosphate" evidence="6">
    <location>
        <position position="55"/>
    </location>
</feature>
<dbReference type="SMART" id="SM00448">
    <property type="entry name" value="REC"/>
    <property type="match status" value="1"/>
</dbReference>
<reference evidence="10" key="1">
    <citation type="submission" date="2018-12" db="EMBL/GenBank/DDBJ databases">
        <title>Dusodibacter welbiota gen. nov., sp. nov., isolated from human faeces and emended description of the Oscillibacter genus.</title>
        <authorList>
            <person name="Le Roy T."/>
            <person name="Van der Smissen P."/>
            <person name="Delzenne N."/>
            <person name="Muccioli G."/>
            <person name="Collet J.F."/>
            <person name="Cani P.D."/>
        </authorList>
    </citation>
    <scope>NUCLEOTIDE SEQUENCE [LARGE SCALE GENOMIC DNA]</scope>
    <source>
        <strain evidence="10">J115</strain>
    </source>
</reference>
<dbReference type="InterPro" id="IPR018060">
    <property type="entry name" value="HTH_AraC"/>
</dbReference>
<dbReference type="GeneID" id="89520386"/>
<evidence type="ECO:0000256" key="4">
    <source>
        <dbReference type="ARBA" id="ARBA00023163"/>
    </source>
</evidence>
<dbReference type="SUPFAM" id="SSF52172">
    <property type="entry name" value="CheY-like"/>
    <property type="match status" value="1"/>
</dbReference>
<evidence type="ECO:0000313" key="9">
    <source>
        <dbReference type="EMBL" id="QCI59749.2"/>
    </source>
</evidence>
<dbReference type="InterPro" id="IPR011006">
    <property type="entry name" value="CheY-like_superfamily"/>
</dbReference>
<evidence type="ECO:0000259" key="8">
    <source>
        <dbReference type="PROSITE" id="PS50110"/>
    </source>
</evidence>
<evidence type="ECO:0000256" key="3">
    <source>
        <dbReference type="ARBA" id="ARBA00023125"/>
    </source>
</evidence>
<dbReference type="PROSITE" id="PS50110">
    <property type="entry name" value="RESPONSE_REGULATORY"/>
    <property type="match status" value="1"/>
</dbReference>
<dbReference type="GO" id="GO:0043565">
    <property type="term" value="F:sequence-specific DNA binding"/>
    <property type="evidence" value="ECO:0007669"/>
    <property type="project" value="InterPro"/>
</dbReference>
<dbReference type="InterPro" id="IPR009057">
    <property type="entry name" value="Homeodomain-like_sf"/>
</dbReference>
<dbReference type="Gene3D" id="3.40.50.2300">
    <property type="match status" value="1"/>
</dbReference>
<feature type="domain" description="HTH araC/xylS-type" evidence="7">
    <location>
        <begin position="397"/>
        <end position="496"/>
    </location>
</feature>
<evidence type="ECO:0000256" key="2">
    <source>
        <dbReference type="ARBA" id="ARBA00023015"/>
    </source>
</evidence>
<accession>A0A856I0W8</accession>
<dbReference type="SUPFAM" id="SSF46689">
    <property type="entry name" value="Homeodomain-like"/>
    <property type="match status" value="2"/>
</dbReference>
<dbReference type="PRINTS" id="PR00032">
    <property type="entry name" value="HTHARAC"/>
</dbReference>